<dbReference type="PANTHER" id="PTHR16514">
    <property type="entry name" value="LOW DENSITY LIPOPROTEIN RECEPTOR CLASS A DOMAIN-CONTAINING 4A"/>
    <property type="match status" value="1"/>
</dbReference>
<dbReference type="PANTHER" id="PTHR16514:SF3">
    <property type="entry name" value="LOW-DENSITY LIPOPROTEIN RECEPTOR CLASS A DOMAIN-CONTAINING PROTEIN 4-LIKE ISOFORM X1"/>
    <property type="match status" value="1"/>
</dbReference>
<sequence length="259" mass="27953">MLALQPGMDRLNYELAAQRDRLVRLQSVHTDLSLGLPPSIPLPDGEEIPYGSSIRLKIRDPEQEREIYQKCIRPPPNKTVFDGESPPPYRSNSAGLLASDWSSSSSSGNLVVRCHSVSGPSSKRPTDLLGKFSIFACRRDTHFRNDNLGRTVRCLGGKSSVVLPSSGTPSVIVPSYRCRRLSAFSEKAGSSLASLPTVQCSIPVTCVVTSDTRQESASCPEELSRSHSVGESPSETRTIDNNSKTNAVAATSDDAFTAS</sequence>
<dbReference type="AlphaFoldDB" id="A0AAW2HMY8"/>
<feature type="region of interest" description="Disordered" evidence="9">
    <location>
        <begin position="214"/>
        <end position="259"/>
    </location>
</feature>
<comment type="similarity">
    <text evidence="3">Belongs to the PMEPA1 family.</text>
</comment>
<evidence type="ECO:0000256" key="1">
    <source>
        <dbReference type="ARBA" id="ARBA00004146"/>
    </source>
</evidence>
<keyword evidence="8" id="KW-0472">Membrane</keyword>
<accession>A0AAW2HMY8</accession>
<keyword evidence="4" id="KW-0812">Transmembrane</keyword>
<dbReference type="GO" id="GO:0009968">
    <property type="term" value="P:negative regulation of signal transduction"/>
    <property type="evidence" value="ECO:0007669"/>
    <property type="project" value="UniProtKB-KW"/>
</dbReference>
<keyword evidence="7" id="KW-1133">Transmembrane helix</keyword>
<evidence type="ECO:0000256" key="4">
    <source>
        <dbReference type="ARBA" id="ARBA00022692"/>
    </source>
</evidence>
<evidence type="ECO:0000256" key="2">
    <source>
        <dbReference type="ARBA" id="ARBA00004190"/>
    </source>
</evidence>
<name>A0AAW2HMY8_9NEOP</name>
<feature type="compositionally biased region" description="Polar residues" evidence="9">
    <location>
        <begin position="226"/>
        <end position="249"/>
    </location>
</feature>
<dbReference type="GO" id="GO:0000139">
    <property type="term" value="C:Golgi membrane"/>
    <property type="evidence" value="ECO:0007669"/>
    <property type="project" value="TreeGrafter"/>
</dbReference>
<evidence type="ECO:0000256" key="7">
    <source>
        <dbReference type="ARBA" id="ARBA00022989"/>
    </source>
</evidence>
<reference evidence="10" key="1">
    <citation type="journal article" date="2024" name="Gigascience">
        <title>Chromosome-level genome of the poultry shaft louse Menopon gallinae provides insight into the host-switching and adaptive evolution of parasitic lice.</title>
        <authorList>
            <person name="Xu Y."/>
            <person name="Ma L."/>
            <person name="Liu S."/>
            <person name="Liang Y."/>
            <person name="Liu Q."/>
            <person name="He Z."/>
            <person name="Tian L."/>
            <person name="Duan Y."/>
            <person name="Cai W."/>
            <person name="Li H."/>
            <person name="Song F."/>
        </authorList>
    </citation>
    <scope>NUCLEOTIDE SEQUENCE</scope>
    <source>
        <strain evidence="10">Cailab_2023a</strain>
    </source>
</reference>
<comment type="subcellular location">
    <subcellularLocation>
        <location evidence="1">Early endosome membrane</location>
    </subcellularLocation>
    <subcellularLocation>
        <location evidence="2">Endosome membrane</location>
        <topology evidence="2">Single-pass membrane protein</topology>
    </subcellularLocation>
</comment>
<dbReference type="GO" id="GO:0031901">
    <property type="term" value="C:early endosome membrane"/>
    <property type="evidence" value="ECO:0007669"/>
    <property type="project" value="UniProtKB-SubCell"/>
</dbReference>
<evidence type="ECO:0000256" key="3">
    <source>
        <dbReference type="ARBA" id="ARBA00009908"/>
    </source>
</evidence>
<proteinExistence type="inferred from homology"/>
<comment type="caution">
    <text evidence="10">The sequence shown here is derived from an EMBL/GenBank/DDBJ whole genome shotgun (WGS) entry which is preliminary data.</text>
</comment>
<protein>
    <submittedName>
        <fullName evidence="10">Uncharacterized protein</fullName>
    </submittedName>
</protein>
<evidence type="ECO:0000256" key="8">
    <source>
        <dbReference type="ARBA" id="ARBA00023136"/>
    </source>
</evidence>
<gene>
    <name evidence="10" type="ORF">PYX00_008077</name>
</gene>
<dbReference type="EMBL" id="JARGDH010000004">
    <property type="protein sequence ID" value="KAL0270783.1"/>
    <property type="molecule type" value="Genomic_DNA"/>
</dbReference>
<keyword evidence="6" id="KW-0967">Endosome</keyword>
<keyword evidence="5" id="KW-0734">Signal transduction inhibitor</keyword>
<dbReference type="GO" id="GO:0070412">
    <property type="term" value="F:R-SMAD binding"/>
    <property type="evidence" value="ECO:0007669"/>
    <property type="project" value="InterPro"/>
</dbReference>
<evidence type="ECO:0000256" key="5">
    <source>
        <dbReference type="ARBA" id="ARBA00022700"/>
    </source>
</evidence>
<evidence type="ECO:0000256" key="9">
    <source>
        <dbReference type="SAM" id="MobiDB-lite"/>
    </source>
</evidence>
<organism evidence="10">
    <name type="scientific">Menopon gallinae</name>
    <name type="common">poultry shaft louse</name>
    <dbReference type="NCBI Taxonomy" id="328185"/>
    <lineage>
        <taxon>Eukaryota</taxon>
        <taxon>Metazoa</taxon>
        <taxon>Ecdysozoa</taxon>
        <taxon>Arthropoda</taxon>
        <taxon>Hexapoda</taxon>
        <taxon>Insecta</taxon>
        <taxon>Pterygota</taxon>
        <taxon>Neoptera</taxon>
        <taxon>Paraneoptera</taxon>
        <taxon>Psocodea</taxon>
        <taxon>Troctomorpha</taxon>
        <taxon>Phthiraptera</taxon>
        <taxon>Amblycera</taxon>
        <taxon>Menoponidae</taxon>
        <taxon>Menopon</taxon>
    </lineage>
</organism>
<evidence type="ECO:0000313" key="10">
    <source>
        <dbReference type="EMBL" id="KAL0270783.1"/>
    </source>
</evidence>
<evidence type="ECO:0000256" key="6">
    <source>
        <dbReference type="ARBA" id="ARBA00022753"/>
    </source>
</evidence>
<dbReference type="InterPro" id="IPR043445">
    <property type="entry name" value="TMEPAI/LRAD4"/>
</dbReference>